<dbReference type="Proteomes" id="UP000004578">
    <property type="component" value="Unassembled WGS sequence"/>
</dbReference>
<dbReference type="RefSeq" id="WP_005867946.1">
    <property type="nucleotide sequence ID" value="NZ_AKFS01000045.1"/>
</dbReference>
<dbReference type="InterPro" id="IPR027417">
    <property type="entry name" value="P-loop_NTPase"/>
</dbReference>
<organism evidence="4 5">
    <name type="scientific">Schaalia georgiae F0490</name>
    <dbReference type="NCBI Taxonomy" id="1125717"/>
    <lineage>
        <taxon>Bacteria</taxon>
        <taxon>Bacillati</taxon>
        <taxon>Actinomycetota</taxon>
        <taxon>Actinomycetes</taxon>
        <taxon>Actinomycetales</taxon>
        <taxon>Actinomycetaceae</taxon>
        <taxon>Schaalia</taxon>
    </lineage>
</organism>
<keyword evidence="1" id="KW-0547">Nucleotide-binding</keyword>
<dbReference type="PANTHER" id="PTHR43384">
    <property type="entry name" value="SEPTUM SITE-DETERMINING PROTEIN MIND HOMOLOG, CHLOROPLASTIC-RELATED"/>
    <property type="match status" value="1"/>
</dbReference>
<feature type="compositionally biased region" description="Pro residues" evidence="3">
    <location>
        <begin position="11"/>
        <end position="27"/>
    </location>
</feature>
<sequence>RALVAALVDAPPAPDPCDDPPTPPAPPTDSSLIAVWGTSGAPGRSSVAVSVAHALAKSAPTLLIDADTANPSVAHLLGLPVDVSGLSALSRQAVRAPIGPLDLHRLASPRSPGLDVLTGLTSPHRWREAAPSSLERILEAARGAYRFVVVDVSATSLDPLPSLRRPGGGRDDAALAVLAAADRVLVVARGDTVGINRLDHLAKWWEDSGLEAPLDLVVSRVSASSVGGRPAAVLMPALSSILPGRRVHLLPEESAVPEAALRGMAPAEYAPDCATAAVADALADTLM</sequence>
<evidence type="ECO:0000256" key="2">
    <source>
        <dbReference type="ARBA" id="ARBA00022840"/>
    </source>
</evidence>
<dbReference type="GO" id="GO:0051782">
    <property type="term" value="P:negative regulation of cell division"/>
    <property type="evidence" value="ECO:0007669"/>
    <property type="project" value="TreeGrafter"/>
</dbReference>
<evidence type="ECO:0000256" key="3">
    <source>
        <dbReference type="SAM" id="MobiDB-lite"/>
    </source>
</evidence>
<protein>
    <submittedName>
        <fullName evidence="4">CobQ/CobB/MinD/ParA nucleotide binding domain protein</fullName>
    </submittedName>
</protein>
<comment type="caution">
    <text evidence="4">The sequence shown here is derived from an EMBL/GenBank/DDBJ whole genome shotgun (WGS) entry which is preliminary data.</text>
</comment>
<keyword evidence="5" id="KW-1185">Reference proteome</keyword>
<evidence type="ECO:0000313" key="5">
    <source>
        <dbReference type="Proteomes" id="UP000004578"/>
    </source>
</evidence>
<proteinExistence type="predicted"/>
<dbReference type="Gene3D" id="3.40.50.300">
    <property type="entry name" value="P-loop containing nucleotide triphosphate hydrolases"/>
    <property type="match status" value="1"/>
</dbReference>
<evidence type="ECO:0000313" key="4">
    <source>
        <dbReference type="EMBL" id="EJF48256.1"/>
    </source>
</evidence>
<dbReference type="EMBL" id="AKFS01000045">
    <property type="protein sequence ID" value="EJF48256.1"/>
    <property type="molecule type" value="Genomic_DNA"/>
</dbReference>
<dbReference type="PATRIC" id="fig|1125717.3.peg.299"/>
<dbReference type="GO" id="GO:0005524">
    <property type="term" value="F:ATP binding"/>
    <property type="evidence" value="ECO:0007669"/>
    <property type="project" value="UniProtKB-KW"/>
</dbReference>
<dbReference type="AlphaFoldDB" id="J0XHT9"/>
<reference evidence="4 5" key="1">
    <citation type="submission" date="2012-05" db="EMBL/GenBank/DDBJ databases">
        <authorList>
            <person name="Harkins D.M."/>
            <person name="Madupu R."/>
            <person name="Durkin A.S."/>
            <person name="Torralba M."/>
            <person name="Methe B."/>
            <person name="Sutton G.G."/>
            <person name="Nelson K.E."/>
        </authorList>
    </citation>
    <scope>NUCLEOTIDE SEQUENCE [LARGE SCALE GENOMIC DNA]</scope>
    <source>
        <strain evidence="4 5">F0490</strain>
    </source>
</reference>
<name>J0XHT9_9ACTO</name>
<dbReference type="SUPFAM" id="SSF52540">
    <property type="entry name" value="P-loop containing nucleoside triphosphate hydrolases"/>
    <property type="match status" value="1"/>
</dbReference>
<keyword evidence="2" id="KW-0067">ATP-binding</keyword>
<dbReference type="InterPro" id="IPR050625">
    <property type="entry name" value="ParA/MinD_ATPase"/>
</dbReference>
<dbReference type="GO" id="GO:0016887">
    <property type="term" value="F:ATP hydrolysis activity"/>
    <property type="evidence" value="ECO:0007669"/>
    <property type="project" value="TreeGrafter"/>
</dbReference>
<dbReference type="GO" id="GO:0009898">
    <property type="term" value="C:cytoplasmic side of plasma membrane"/>
    <property type="evidence" value="ECO:0007669"/>
    <property type="project" value="TreeGrafter"/>
</dbReference>
<dbReference type="PANTHER" id="PTHR43384:SF6">
    <property type="entry name" value="SEPTUM SITE-DETERMINING PROTEIN MIND HOMOLOG, CHLOROPLASTIC"/>
    <property type="match status" value="1"/>
</dbReference>
<gene>
    <name evidence="4" type="ORF">HMPREF1317_2395</name>
</gene>
<feature type="non-terminal residue" evidence="4">
    <location>
        <position position="1"/>
    </location>
</feature>
<accession>J0XHT9</accession>
<dbReference type="GO" id="GO:0005829">
    <property type="term" value="C:cytosol"/>
    <property type="evidence" value="ECO:0007669"/>
    <property type="project" value="TreeGrafter"/>
</dbReference>
<evidence type="ECO:0000256" key="1">
    <source>
        <dbReference type="ARBA" id="ARBA00022741"/>
    </source>
</evidence>
<feature type="region of interest" description="Disordered" evidence="3">
    <location>
        <begin position="8"/>
        <end position="29"/>
    </location>
</feature>